<protein>
    <submittedName>
        <fullName evidence="2">Uncharacterized protein</fullName>
    </submittedName>
</protein>
<feature type="compositionally biased region" description="Basic residues" evidence="1">
    <location>
        <begin position="148"/>
        <end position="162"/>
    </location>
</feature>
<name>A0A6J4RC92_9ACTN</name>
<feature type="compositionally biased region" description="Low complexity" evidence="1">
    <location>
        <begin position="47"/>
        <end position="57"/>
    </location>
</feature>
<feature type="compositionally biased region" description="Basic residues" evidence="1">
    <location>
        <begin position="123"/>
        <end position="137"/>
    </location>
</feature>
<reference evidence="2" key="1">
    <citation type="submission" date="2020-02" db="EMBL/GenBank/DDBJ databases">
        <authorList>
            <person name="Meier V. D."/>
        </authorList>
    </citation>
    <scope>NUCLEOTIDE SEQUENCE</scope>
    <source>
        <strain evidence="2">AVDCRST_MAG05</strain>
    </source>
</reference>
<feature type="non-terminal residue" evidence="2">
    <location>
        <position position="234"/>
    </location>
</feature>
<dbReference type="AlphaFoldDB" id="A0A6J4RC92"/>
<sequence length="234" mass="25433">EGCLFVLANARSGGRRGPGGGAPGRLLQSPGRHRPGEPRPGLPPGPRTGHPRPGVSGSRRREGRPRGQEAPRERGFRGFWRGGGGPERRRRGPEARGGAADGGIGTQDLRGRLQGGPLLCPWRRGRPAHPRRLRQGRRAPEHPLFRPGRGHPLRGRRARRRQRYEPGGPGRGAGTGGHPGLEEARPDHRPGGLDPRARLRLRGGLDPRSGPARPPRRAHPPRLHEGERHPQQGI</sequence>
<accession>A0A6J4RC92</accession>
<feature type="compositionally biased region" description="Gly residues" evidence="1">
    <location>
        <begin position="167"/>
        <end position="179"/>
    </location>
</feature>
<feature type="compositionally biased region" description="Basic and acidic residues" evidence="1">
    <location>
        <begin position="180"/>
        <end position="197"/>
    </location>
</feature>
<organism evidence="2">
    <name type="scientific">uncultured Rubrobacteraceae bacterium</name>
    <dbReference type="NCBI Taxonomy" id="349277"/>
    <lineage>
        <taxon>Bacteria</taxon>
        <taxon>Bacillati</taxon>
        <taxon>Actinomycetota</taxon>
        <taxon>Rubrobacteria</taxon>
        <taxon>Rubrobacterales</taxon>
        <taxon>Rubrobacteraceae</taxon>
        <taxon>environmental samples</taxon>
    </lineage>
</organism>
<feature type="compositionally biased region" description="Basic and acidic residues" evidence="1">
    <location>
        <begin position="64"/>
        <end position="76"/>
    </location>
</feature>
<dbReference type="EMBL" id="CADCVM010000027">
    <property type="protein sequence ID" value="CAA9467235.1"/>
    <property type="molecule type" value="Genomic_DNA"/>
</dbReference>
<feature type="region of interest" description="Disordered" evidence="1">
    <location>
        <begin position="8"/>
        <end position="234"/>
    </location>
</feature>
<evidence type="ECO:0000313" key="2">
    <source>
        <dbReference type="EMBL" id="CAA9467235.1"/>
    </source>
</evidence>
<proteinExistence type="predicted"/>
<gene>
    <name evidence="2" type="ORF">AVDCRST_MAG05-173</name>
</gene>
<feature type="non-terminal residue" evidence="2">
    <location>
        <position position="1"/>
    </location>
</feature>
<feature type="compositionally biased region" description="Basic and acidic residues" evidence="1">
    <location>
        <begin position="222"/>
        <end position="234"/>
    </location>
</feature>
<evidence type="ECO:0000256" key="1">
    <source>
        <dbReference type="SAM" id="MobiDB-lite"/>
    </source>
</evidence>